<evidence type="ECO:0000313" key="2">
    <source>
        <dbReference type="EMBL" id="EAT87365.1"/>
    </source>
</evidence>
<feature type="region of interest" description="Disordered" evidence="1">
    <location>
        <begin position="1"/>
        <end position="53"/>
    </location>
</feature>
<sequence length="153" mass="16829">MATAVETTEIPQPQQINSSVNAAGRMKETRSTHELLQREACGDPPRTPSPGFACLEGAKDFPCTSPPKPQSGLCGTAQSPPVATADASNQSKPHLLHFLHFFPLARQEETFCTLAAPVRLRHQPPRNACNHREQRPIYSLPYMSTCVRSSHTR</sequence>
<dbReference type="GeneID" id="5972261"/>
<protein>
    <submittedName>
        <fullName evidence="2">Uncharacterized protein</fullName>
    </submittedName>
</protein>
<dbReference type="InParanoid" id="Q0UTE0"/>
<feature type="compositionally biased region" description="Polar residues" evidence="1">
    <location>
        <begin position="76"/>
        <end position="89"/>
    </location>
</feature>
<feature type="compositionally biased region" description="Basic and acidic residues" evidence="1">
    <location>
        <begin position="25"/>
        <end position="41"/>
    </location>
</feature>
<organism evidence="2 3">
    <name type="scientific">Phaeosphaeria nodorum (strain SN15 / ATCC MYA-4574 / FGSC 10173)</name>
    <name type="common">Glume blotch fungus</name>
    <name type="synonym">Parastagonospora nodorum</name>
    <dbReference type="NCBI Taxonomy" id="321614"/>
    <lineage>
        <taxon>Eukaryota</taxon>
        <taxon>Fungi</taxon>
        <taxon>Dikarya</taxon>
        <taxon>Ascomycota</taxon>
        <taxon>Pezizomycotina</taxon>
        <taxon>Dothideomycetes</taxon>
        <taxon>Pleosporomycetidae</taxon>
        <taxon>Pleosporales</taxon>
        <taxon>Pleosporineae</taxon>
        <taxon>Phaeosphaeriaceae</taxon>
        <taxon>Parastagonospora</taxon>
    </lineage>
</organism>
<dbReference type="KEGG" id="pno:SNOG_04974"/>
<feature type="region of interest" description="Disordered" evidence="1">
    <location>
        <begin position="65"/>
        <end position="89"/>
    </location>
</feature>
<dbReference type="AlphaFoldDB" id="Q0UTE0"/>
<evidence type="ECO:0000313" key="3">
    <source>
        <dbReference type="Proteomes" id="UP000001055"/>
    </source>
</evidence>
<dbReference type="EMBL" id="CH445331">
    <property type="protein sequence ID" value="EAT87365.1"/>
    <property type="molecule type" value="Genomic_DNA"/>
</dbReference>
<dbReference type="Proteomes" id="UP000001055">
    <property type="component" value="Unassembled WGS sequence"/>
</dbReference>
<reference evidence="3" key="1">
    <citation type="journal article" date="2007" name="Plant Cell">
        <title>Dothideomycete-plant interactions illuminated by genome sequencing and EST analysis of the wheat pathogen Stagonospora nodorum.</title>
        <authorList>
            <person name="Hane J.K."/>
            <person name="Lowe R.G."/>
            <person name="Solomon P.S."/>
            <person name="Tan K.C."/>
            <person name="Schoch C.L."/>
            <person name="Spatafora J.W."/>
            <person name="Crous P.W."/>
            <person name="Kodira C."/>
            <person name="Birren B.W."/>
            <person name="Galagan J.E."/>
            <person name="Torriani S.F."/>
            <person name="McDonald B.A."/>
            <person name="Oliver R.P."/>
        </authorList>
    </citation>
    <scope>NUCLEOTIDE SEQUENCE [LARGE SCALE GENOMIC DNA]</scope>
    <source>
        <strain evidence="3">SN15 / ATCC MYA-4574 / FGSC 10173</strain>
    </source>
</reference>
<proteinExistence type="predicted"/>
<gene>
    <name evidence="2" type="ORF">SNOG_04974</name>
</gene>
<accession>Q0UTE0</accession>
<evidence type="ECO:0000256" key="1">
    <source>
        <dbReference type="SAM" id="MobiDB-lite"/>
    </source>
</evidence>
<dbReference type="RefSeq" id="XP_001795386.1">
    <property type="nucleotide sequence ID" value="XM_001795334.1"/>
</dbReference>
<name>Q0UTE0_PHANO</name>
<feature type="compositionally biased region" description="Polar residues" evidence="1">
    <location>
        <begin position="1"/>
        <end position="21"/>
    </location>
</feature>